<organism evidence="3 4">
    <name type="scientific">Actinia tenebrosa</name>
    <name type="common">Australian red waratah sea anemone</name>
    <dbReference type="NCBI Taxonomy" id="6105"/>
    <lineage>
        <taxon>Eukaryota</taxon>
        <taxon>Metazoa</taxon>
        <taxon>Cnidaria</taxon>
        <taxon>Anthozoa</taxon>
        <taxon>Hexacorallia</taxon>
        <taxon>Actiniaria</taxon>
        <taxon>Actiniidae</taxon>
        <taxon>Actinia</taxon>
    </lineage>
</organism>
<dbReference type="InterPro" id="IPR052787">
    <property type="entry name" value="MAVS"/>
</dbReference>
<protein>
    <submittedName>
        <fullName evidence="4">Uncharacterized protein LOC116306906</fullName>
    </submittedName>
</protein>
<dbReference type="AlphaFoldDB" id="A0A6P8IZF5"/>
<evidence type="ECO:0000313" key="4">
    <source>
        <dbReference type="RefSeq" id="XP_031572901.1"/>
    </source>
</evidence>
<reference evidence="4" key="1">
    <citation type="submission" date="2025-08" db="UniProtKB">
        <authorList>
            <consortium name="RefSeq"/>
        </authorList>
    </citation>
    <scope>IDENTIFICATION</scope>
    <source>
        <tissue evidence="4">Tentacle</tissue>
    </source>
</reference>
<dbReference type="PANTHER" id="PTHR21446:SF12">
    <property type="entry name" value="POTASSIUM CHANNEL TETRAMERIZATION DOMAIN CONTAINING 1"/>
    <property type="match status" value="1"/>
</dbReference>
<evidence type="ECO:0000313" key="3">
    <source>
        <dbReference type="Proteomes" id="UP000515163"/>
    </source>
</evidence>
<dbReference type="PANTHER" id="PTHR21446">
    <property type="entry name" value="DUF3504 DOMAIN-CONTAINING PROTEIN"/>
    <property type="match status" value="1"/>
</dbReference>
<evidence type="ECO:0000256" key="1">
    <source>
        <dbReference type="SAM" id="MobiDB-lite"/>
    </source>
</evidence>
<name>A0A6P8IZF5_ACTTE</name>
<evidence type="ECO:0000259" key="2">
    <source>
        <dbReference type="Pfam" id="PF25561"/>
    </source>
</evidence>
<dbReference type="Proteomes" id="UP000515163">
    <property type="component" value="Unplaced"/>
</dbReference>
<dbReference type="OrthoDB" id="5988622at2759"/>
<dbReference type="InterPro" id="IPR057926">
    <property type="entry name" value="QRICH1_dom"/>
</dbReference>
<sequence length="144" mass="16456">MADRFRSPKSKEEESSLVSEATPKATQYNTKWGIKVFEEWQQQRPNKLAMLEHVGVAGLKGDDVQDLTDYLEHMLPNTLNFWLCKFVGEVAKKNGERYPPKTLYLLICAINRHLSETRGENALNVLNKADKRQVTLLGVLNELP</sequence>
<dbReference type="RefSeq" id="XP_031572901.1">
    <property type="nucleotide sequence ID" value="XM_031717041.1"/>
</dbReference>
<feature type="region of interest" description="Disordered" evidence="1">
    <location>
        <begin position="1"/>
        <end position="22"/>
    </location>
</feature>
<proteinExistence type="predicted"/>
<accession>A0A6P8IZF5</accession>
<dbReference type="GeneID" id="116306906"/>
<keyword evidence="3" id="KW-1185">Reference proteome</keyword>
<dbReference type="Pfam" id="PF25561">
    <property type="entry name" value="QRICH1"/>
    <property type="match status" value="1"/>
</dbReference>
<dbReference type="InParanoid" id="A0A6P8IZF5"/>
<feature type="compositionally biased region" description="Basic and acidic residues" evidence="1">
    <location>
        <begin position="1"/>
        <end position="14"/>
    </location>
</feature>
<gene>
    <name evidence="4" type="primary">LOC116306906</name>
</gene>
<feature type="domain" description="QRICH1-like" evidence="2">
    <location>
        <begin position="29"/>
        <end position="118"/>
    </location>
</feature>
<dbReference type="KEGG" id="aten:116306906"/>